<dbReference type="KEGG" id="caml:H6X83_10420"/>
<protein>
    <recommendedName>
        <fullName evidence="3">Minor capsid protein</fullName>
    </recommendedName>
</protein>
<name>A0A7G9WF92_9FIRM</name>
<sequence>MSKIHIDAPRDCNVKVNTTSCALRWNPSFGANWGGRFNRAQQFVDSEVLRLSSPYIPFRTGMLDKSGILGTQIGSGEVNWIVPYAAAQYYNTADSRSYDAQRGGHWFERMKADHRDEILRGAKKLGGGNG</sequence>
<evidence type="ECO:0000313" key="1">
    <source>
        <dbReference type="EMBL" id="QNO17354.1"/>
    </source>
</evidence>
<evidence type="ECO:0008006" key="3">
    <source>
        <dbReference type="Google" id="ProtNLM"/>
    </source>
</evidence>
<gene>
    <name evidence="1" type="ORF">H6X83_10420</name>
</gene>
<accession>A0A7G9WF92</accession>
<proteinExistence type="predicted"/>
<keyword evidence="2" id="KW-1185">Reference proteome</keyword>
<dbReference type="RefSeq" id="WP_212506423.1">
    <property type="nucleotide sequence ID" value="NZ_CP060696.1"/>
</dbReference>
<dbReference type="AlphaFoldDB" id="A0A7G9WF92"/>
<evidence type="ECO:0000313" key="2">
    <source>
        <dbReference type="Proteomes" id="UP000516046"/>
    </source>
</evidence>
<dbReference type="EMBL" id="CP060696">
    <property type="protein sequence ID" value="QNO17354.1"/>
    <property type="molecule type" value="Genomic_DNA"/>
</dbReference>
<reference evidence="1 2" key="1">
    <citation type="submission" date="2020-08" db="EMBL/GenBank/DDBJ databases">
        <authorList>
            <person name="Ren C."/>
            <person name="Gu Y."/>
            <person name="Xu Y."/>
        </authorList>
    </citation>
    <scope>NUCLEOTIDE SEQUENCE [LARGE SCALE GENOMIC DNA]</scope>
    <source>
        <strain evidence="1 2">LBM18003</strain>
    </source>
</reference>
<dbReference type="Proteomes" id="UP000516046">
    <property type="component" value="Chromosome"/>
</dbReference>
<organism evidence="1 2">
    <name type="scientific">Caproicibacterium amylolyticum</name>
    <dbReference type="NCBI Taxonomy" id="2766537"/>
    <lineage>
        <taxon>Bacteria</taxon>
        <taxon>Bacillati</taxon>
        <taxon>Bacillota</taxon>
        <taxon>Clostridia</taxon>
        <taxon>Eubacteriales</taxon>
        <taxon>Oscillospiraceae</taxon>
        <taxon>Caproicibacterium</taxon>
    </lineage>
</organism>